<dbReference type="RefSeq" id="WP_046098548.1">
    <property type="nucleotide sequence ID" value="NZ_LAEN01000055.1"/>
</dbReference>
<dbReference type="OrthoDB" id="9809813at2"/>
<dbReference type="InterPro" id="IPR051599">
    <property type="entry name" value="Cell_Envelope_Assoc"/>
</dbReference>
<dbReference type="InterPro" id="IPR014729">
    <property type="entry name" value="Rossmann-like_a/b/a_fold"/>
</dbReference>
<dbReference type="CDD" id="cd06259">
    <property type="entry name" value="YdcF-like"/>
    <property type="match status" value="1"/>
</dbReference>
<dbReference type="InterPro" id="IPR003848">
    <property type="entry name" value="DUF218"/>
</dbReference>
<dbReference type="PANTHER" id="PTHR30336:SF4">
    <property type="entry name" value="ENVELOPE BIOGENESIS FACTOR ELYC"/>
    <property type="match status" value="1"/>
</dbReference>
<dbReference type="PROSITE" id="PS51257">
    <property type="entry name" value="PROKAR_LIPOPROTEIN"/>
    <property type="match status" value="1"/>
</dbReference>
<dbReference type="STRING" id="728.VY92_05795"/>
<protein>
    <submittedName>
        <fullName evidence="1">DUF218 domain</fullName>
    </submittedName>
</protein>
<dbReference type="AlphaFoldDB" id="A0A0F5EZ17"/>
<dbReference type="eggNOG" id="COG1434">
    <property type="taxonomic scope" value="Bacteria"/>
</dbReference>
<dbReference type="Pfam" id="PF02698">
    <property type="entry name" value="DUF218"/>
    <property type="match status" value="1"/>
</dbReference>
<dbReference type="EMBL" id="UFSW01000001">
    <property type="protein sequence ID" value="SUU97177.1"/>
    <property type="molecule type" value="Genomic_DNA"/>
</dbReference>
<dbReference type="Proteomes" id="UP000254620">
    <property type="component" value="Unassembled WGS sequence"/>
</dbReference>
<organism evidence="1 2">
    <name type="scientific">Avibacterium paragallinarum</name>
    <name type="common">Haemophilus gallinarum</name>
    <dbReference type="NCBI Taxonomy" id="728"/>
    <lineage>
        <taxon>Bacteria</taxon>
        <taxon>Pseudomonadati</taxon>
        <taxon>Pseudomonadota</taxon>
        <taxon>Gammaproteobacteria</taxon>
        <taxon>Pasteurellales</taxon>
        <taxon>Pasteurellaceae</taxon>
        <taxon>Avibacterium</taxon>
    </lineage>
</organism>
<evidence type="ECO:0000313" key="2">
    <source>
        <dbReference type="Proteomes" id="UP000254620"/>
    </source>
</evidence>
<proteinExistence type="predicted"/>
<dbReference type="GO" id="GO:0000270">
    <property type="term" value="P:peptidoglycan metabolic process"/>
    <property type="evidence" value="ECO:0007669"/>
    <property type="project" value="TreeGrafter"/>
</dbReference>
<accession>A0A0F5EZ17</accession>
<dbReference type="GO" id="GO:0043164">
    <property type="term" value="P:Gram-negative-bacterium-type cell wall biogenesis"/>
    <property type="evidence" value="ECO:0007669"/>
    <property type="project" value="TreeGrafter"/>
</dbReference>
<name>A0A0F5EZ17_AVIPA</name>
<dbReference type="GO" id="GO:0005886">
    <property type="term" value="C:plasma membrane"/>
    <property type="evidence" value="ECO:0007669"/>
    <property type="project" value="TreeGrafter"/>
</dbReference>
<sequence>MYLLTKLITAIILPPFNVLILWLLSCILAKKHCKKLSLACCVFGIAILYISSIPYTAQKLQDSLVQTPPLSLTQYKTAQAIVVLGGGLRDSNELFGSLAVPAIALERLRYAAYLHQQTQLPILLTGASPNGNSEAQIMANELQQFFHTPTQWLEEKAQTTIQNAQFTKQLLDKENIHRIILVTNQWHMQRAKLLFEKQGFIVLPASIGNGKTPESYSVTLMHFIPQASAMAANAQALKEWIGYWKEKI</sequence>
<dbReference type="PANTHER" id="PTHR30336">
    <property type="entry name" value="INNER MEMBRANE PROTEIN, PROBABLE PERMEASE"/>
    <property type="match status" value="1"/>
</dbReference>
<reference evidence="1 2" key="1">
    <citation type="submission" date="2018-06" db="EMBL/GenBank/DDBJ databases">
        <authorList>
            <consortium name="Pathogen Informatics"/>
            <person name="Doyle S."/>
        </authorList>
    </citation>
    <scope>NUCLEOTIDE SEQUENCE [LARGE SCALE GENOMIC DNA]</scope>
    <source>
        <strain evidence="1 2">NCTC10926</strain>
    </source>
</reference>
<gene>
    <name evidence="1" type="ORF">NCTC10926_00548</name>
</gene>
<evidence type="ECO:0000313" key="1">
    <source>
        <dbReference type="EMBL" id="SUU97177.1"/>
    </source>
</evidence>
<dbReference type="Gene3D" id="3.40.50.620">
    <property type="entry name" value="HUPs"/>
    <property type="match status" value="1"/>
</dbReference>